<organism evidence="1 2">
    <name type="scientific">Candidatus Nomurabacteria bacterium RIFCSPLOWO2_01_FULL_33_24</name>
    <dbReference type="NCBI Taxonomy" id="1801765"/>
    <lineage>
        <taxon>Bacteria</taxon>
        <taxon>Candidatus Nomuraibacteriota</taxon>
    </lineage>
</organism>
<dbReference type="EMBL" id="MFUP01000010">
    <property type="protein sequence ID" value="OGI87663.1"/>
    <property type="molecule type" value="Genomic_DNA"/>
</dbReference>
<dbReference type="Proteomes" id="UP000185809">
    <property type="component" value="Unassembled WGS sequence"/>
</dbReference>
<dbReference type="AlphaFoldDB" id="A0A1F6X0L2"/>
<sequence length="93" mass="11384">MNEKFERKRHFFEDRDIRLTEEHLEMSIPDEAFQNEEFVELLNEFIRVIKNYDDILSKGDKDEIMKIEKDLFRIEDGLKKELKKIPNTRPQLN</sequence>
<comment type="caution">
    <text evidence="1">The sequence shown here is derived from an EMBL/GenBank/DDBJ whole genome shotgun (WGS) entry which is preliminary data.</text>
</comment>
<reference evidence="1 2" key="1">
    <citation type="journal article" date="2016" name="Nat. Commun.">
        <title>Thousands of microbial genomes shed light on interconnected biogeochemical processes in an aquifer system.</title>
        <authorList>
            <person name="Anantharaman K."/>
            <person name="Brown C.T."/>
            <person name="Hug L.A."/>
            <person name="Sharon I."/>
            <person name="Castelle C.J."/>
            <person name="Probst A.J."/>
            <person name="Thomas B.C."/>
            <person name="Singh A."/>
            <person name="Wilkins M.J."/>
            <person name="Karaoz U."/>
            <person name="Brodie E.L."/>
            <person name="Williams K.H."/>
            <person name="Hubbard S.S."/>
            <person name="Banfield J.F."/>
        </authorList>
    </citation>
    <scope>NUCLEOTIDE SEQUENCE [LARGE SCALE GENOMIC DNA]</scope>
</reference>
<evidence type="ECO:0000313" key="2">
    <source>
        <dbReference type="Proteomes" id="UP000185809"/>
    </source>
</evidence>
<name>A0A1F6X0L2_9BACT</name>
<accession>A0A1F6X0L2</accession>
<gene>
    <name evidence="1" type="ORF">A2995_01670</name>
</gene>
<evidence type="ECO:0000313" key="1">
    <source>
        <dbReference type="EMBL" id="OGI87663.1"/>
    </source>
</evidence>
<proteinExistence type="predicted"/>
<protein>
    <submittedName>
        <fullName evidence="1">Uncharacterized protein</fullName>
    </submittedName>
</protein>